<dbReference type="InterPro" id="IPR016192">
    <property type="entry name" value="APOBEC/CMP_deaminase_Zn-bd"/>
</dbReference>
<dbReference type="KEGG" id="bthg:MS2017_1111"/>
<dbReference type="SUPFAM" id="SSF53927">
    <property type="entry name" value="Cytidine deaminase-like"/>
    <property type="match status" value="1"/>
</dbReference>
<dbReference type="GO" id="GO:0016787">
    <property type="term" value="F:hydrolase activity"/>
    <property type="evidence" value="ECO:0007669"/>
    <property type="project" value="InterPro"/>
</dbReference>
<evidence type="ECO:0000313" key="4">
    <source>
        <dbReference type="EMBL" id="AYQ56815.1"/>
    </source>
</evidence>
<dbReference type="Proteomes" id="UP000278334">
    <property type="component" value="Chromosome"/>
</dbReference>
<proteinExistence type="predicted"/>
<dbReference type="RefSeq" id="WP_241832082.1">
    <property type="nucleotide sequence ID" value="NZ_MIQH01000001.1"/>
</dbReference>
<keyword evidence="1" id="KW-0479">Metal-binding</keyword>
<dbReference type="Gene3D" id="3.40.140.10">
    <property type="entry name" value="Cytidine Deaminase, domain 2"/>
    <property type="match status" value="1"/>
</dbReference>
<sequence length="413" mass="44724">MCNKKLMINNADEAASTVLSQAMIAADQGTFAVGGCIIENSSGRIIKAMHNNALKSLSTTGKVFTFDPTAHGERQLVSWYYANKTALALPEPKDLTVVTTLDPCAMCAGTLLTAGFNVAVVAIDDFAGINYNQSFLFNDLPSNLQILAKSKFGYYACGNEDQDPGTYVRKYVGGSNVVFSNSVVSSENLMGCGDIFQSSVNTVRDNSSDSGLTPDLLANPAKLPDDSLIKTSFRKAYPGAFKLSIPNSRLPNTDLYDLLVDVKNSVPNAENSVAFLDPFGNVVLCFADTFEVSPIQTAFMNVTQSYAKIRHELMDNEEVYKKTEATLTHPKYGTFVFLNAPNPADPATVMMLGAYGSTLEGSVPQIFPANLQYYNHPTEGTVEELTSLIMNLPPFYTQLAQLSIMQTAVSSNE</sequence>
<dbReference type="PROSITE" id="PS00903">
    <property type="entry name" value="CYT_DCMP_DEAMINASES_1"/>
    <property type="match status" value="1"/>
</dbReference>
<dbReference type="AlphaFoldDB" id="A0A3G3ILZ8"/>
<dbReference type="PROSITE" id="PS51747">
    <property type="entry name" value="CYT_DCMP_DEAMINASES_2"/>
    <property type="match status" value="1"/>
</dbReference>
<accession>A0A3G3ILZ8</accession>
<dbReference type="InterPro" id="IPR016193">
    <property type="entry name" value="Cytidine_deaminase-like"/>
</dbReference>
<dbReference type="GO" id="GO:0008270">
    <property type="term" value="F:zinc ion binding"/>
    <property type="evidence" value="ECO:0007669"/>
    <property type="project" value="InterPro"/>
</dbReference>
<protein>
    <submittedName>
        <fullName evidence="4">Cytosine/adenosine deaminase</fullName>
    </submittedName>
</protein>
<evidence type="ECO:0000256" key="2">
    <source>
        <dbReference type="ARBA" id="ARBA00022833"/>
    </source>
</evidence>
<reference evidence="4 5" key="1">
    <citation type="submission" date="2017-11" db="EMBL/GenBank/DDBJ databases">
        <title>Genome sequence of the bacterial symbiont EPR9N from a vent mussel Bathymodiolus thermophilus.</title>
        <authorList>
            <person name="Won Y.-J."/>
        </authorList>
    </citation>
    <scope>NUCLEOTIDE SEQUENCE [LARGE SCALE GENOMIC DNA]</scope>
    <source>
        <strain evidence="4 5">EPR9N</strain>
    </source>
</reference>
<feature type="domain" description="CMP/dCMP-type deaminase" evidence="3">
    <location>
        <begin position="13"/>
        <end position="147"/>
    </location>
</feature>
<organism evidence="4 5">
    <name type="scientific">Bathymodiolus thermophilus thioautotrophic gill symbiont</name>
    <dbReference type="NCBI Taxonomy" id="2360"/>
    <lineage>
        <taxon>Bacteria</taxon>
        <taxon>Pseudomonadati</taxon>
        <taxon>Pseudomonadota</taxon>
        <taxon>Gammaproteobacteria</taxon>
        <taxon>sulfur-oxidizing symbionts</taxon>
    </lineage>
</organism>
<keyword evidence="2" id="KW-0862">Zinc</keyword>
<dbReference type="CDD" id="cd01285">
    <property type="entry name" value="nucleoside_deaminase"/>
    <property type="match status" value="1"/>
</dbReference>
<dbReference type="InterPro" id="IPR002125">
    <property type="entry name" value="CMP_dCMP_dom"/>
</dbReference>
<evidence type="ECO:0000256" key="1">
    <source>
        <dbReference type="ARBA" id="ARBA00022723"/>
    </source>
</evidence>
<name>A0A3G3ILZ8_9GAMM</name>
<gene>
    <name evidence="4" type="ORF">MS2017_1111</name>
</gene>
<dbReference type="Pfam" id="PF00383">
    <property type="entry name" value="dCMP_cyt_deam_1"/>
    <property type="match status" value="1"/>
</dbReference>
<evidence type="ECO:0000313" key="5">
    <source>
        <dbReference type="Proteomes" id="UP000278334"/>
    </source>
</evidence>
<dbReference type="EMBL" id="CP024634">
    <property type="protein sequence ID" value="AYQ56815.1"/>
    <property type="molecule type" value="Genomic_DNA"/>
</dbReference>
<evidence type="ECO:0000259" key="3">
    <source>
        <dbReference type="PROSITE" id="PS51747"/>
    </source>
</evidence>